<dbReference type="Pfam" id="PF01925">
    <property type="entry name" value="TauE"/>
    <property type="match status" value="1"/>
</dbReference>
<comment type="similarity">
    <text evidence="2 8">Belongs to the 4-toluene sulfonate uptake permease (TSUP) (TC 2.A.102) family.</text>
</comment>
<comment type="caution">
    <text evidence="10">The sequence shown here is derived from an EMBL/GenBank/DDBJ whole genome shotgun (WGS) entry which is preliminary data.</text>
</comment>
<dbReference type="PANTHER" id="PTHR30269">
    <property type="entry name" value="TRANSMEMBRANE PROTEIN YFCA"/>
    <property type="match status" value="1"/>
</dbReference>
<dbReference type="PANTHER" id="PTHR30269:SF23">
    <property type="entry name" value="MEMBRANE TRANSPORTER PROTEIN YDHB-RELATED"/>
    <property type="match status" value="1"/>
</dbReference>
<dbReference type="EMBL" id="JBHTCQ010000001">
    <property type="protein sequence ID" value="MFC7404931.1"/>
    <property type="molecule type" value="Genomic_DNA"/>
</dbReference>
<sequence>MPELSVPAWGLLLAGALLVGIAKTALPGAGTLAVALFAAALPARESTGALLLLLIVGDLFALAIYRSHADLRLLRRLVPPVLLGVVAGAVFMAIADDSGVRRTIGAMLLALIGLTLVRRWIERRKRARESLTPSEQPAEHPPRPHRPRRGATLGYGALGGFTTMVANAAGPVMSLYFLATTTSVDRFLGTAAWFFFAVNVAKTPFSVSLGLIDAGTLRLDLLLLPGVVLGAVVGRAIAKRLDFAVFDRLVVVLTVISAGYLVIA</sequence>
<comment type="subcellular location">
    <subcellularLocation>
        <location evidence="1 8">Cell membrane</location>
        <topology evidence="1 8">Multi-pass membrane protein</topology>
    </subcellularLocation>
</comment>
<organism evidence="10 11">
    <name type="scientific">Georgenia alba</name>
    <dbReference type="NCBI Taxonomy" id="2233858"/>
    <lineage>
        <taxon>Bacteria</taxon>
        <taxon>Bacillati</taxon>
        <taxon>Actinomycetota</taxon>
        <taxon>Actinomycetes</taxon>
        <taxon>Micrococcales</taxon>
        <taxon>Bogoriellaceae</taxon>
        <taxon>Georgenia</taxon>
    </lineage>
</organism>
<proteinExistence type="inferred from homology"/>
<evidence type="ECO:0000256" key="9">
    <source>
        <dbReference type="SAM" id="MobiDB-lite"/>
    </source>
</evidence>
<dbReference type="Proteomes" id="UP001596455">
    <property type="component" value="Unassembled WGS sequence"/>
</dbReference>
<dbReference type="InterPro" id="IPR002781">
    <property type="entry name" value="TM_pro_TauE-like"/>
</dbReference>
<keyword evidence="3" id="KW-0813">Transport</keyword>
<feature type="region of interest" description="Disordered" evidence="9">
    <location>
        <begin position="128"/>
        <end position="149"/>
    </location>
</feature>
<evidence type="ECO:0000256" key="5">
    <source>
        <dbReference type="ARBA" id="ARBA00022692"/>
    </source>
</evidence>
<gene>
    <name evidence="10" type="ORF">ACFQQL_07405</name>
</gene>
<accession>A0ABW2Q6U3</accession>
<feature type="transmembrane region" description="Helical" evidence="8">
    <location>
        <begin position="191"/>
        <end position="212"/>
    </location>
</feature>
<feature type="transmembrane region" description="Helical" evidence="8">
    <location>
        <begin position="243"/>
        <end position="263"/>
    </location>
</feature>
<keyword evidence="4 8" id="KW-1003">Cell membrane</keyword>
<evidence type="ECO:0000313" key="10">
    <source>
        <dbReference type="EMBL" id="MFC7404931.1"/>
    </source>
</evidence>
<evidence type="ECO:0000256" key="3">
    <source>
        <dbReference type="ARBA" id="ARBA00022448"/>
    </source>
</evidence>
<feature type="transmembrane region" description="Helical" evidence="8">
    <location>
        <begin position="101"/>
        <end position="121"/>
    </location>
</feature>
<dbReference type="RefSeq" id="WP_382392789.1">
    <property type="nucleotide sequence ID" value="NZ_JBHTCQ010000001.1"/>
</dbReference>
<evidence type="ECO:0000256" key="1">
    <source>
        <dbReference type="ARBA" id="ARBA00004651"/>
    </source>
</evidence>
<evidence type="ECO:0000256" key="2">
    <source>
        <dbReference type="ARBA" id="ARBA00009142"/>
    </source>
</evidence>
<evidence type="ECO:0000256" key="4">
    <source>
        <dbReference type="ARBA" id="ARBA00022475"/>
    </source>
</evidence>
<feature type="transmembrane region" description="Helical" evidence="8">
    <location>
        <begin position="77"/>
        <end position="95"/>
    </location>
</feature>
<protein>
    <recommendedName>
        <fullName evidence="8">Probable membrane transporter protein</fullName>
    </recommendedName>
</protein>
<dbReference type="InterPro" id="IPR052017">
    <property type="entry name" value="TSUP"/>
</dbReference>
<keyword evidence="11" id="KW-1185">Reference proteome</keyword>
<evidence type="ECO:0000256" key="8">
    <source>
        <dbReference type="RuleBase" id="RU363041"/>
    </source>
</evidence>
<name>A0ABW2Q6U3_9MICO</name>
<evidence type="ECO:0000256" key="6">
    <source>
        <dbReference type="ARBA" id="ARBA00022989"/>
    </source>
</evidence>
<evidence type="ECO:0000313" key="11">
    <source>
        <dbReference type="Proteomes" id="UP001596455"/>
    </source>
</evidence>
<feature type="transmembrane region" description="Helical" evidence="8">
    <location>
        <begin position="219"/>
        <end position="237"/>
    </location>
</feature>
<reference evidence="11" key="1">
    <citation type="journal article" date="2019" name="Int. J. Syst. Evol. Microbiol.">
        <title>The Global Catalogue of Microorganisms (GCM) 10K type strain sequencing project: providing services to taxonomists for standard genome sequencing and annotation.</title>
        <authorList>
            <consortium name="The Broad Institute Genomics Platform"/>
            <consortium name="The Broad Institute Genome Sequencing Center for Infectious Disease"/>
            <person name="Wu L."/>
            <person name="Ma J."/>
        </authorList>
    </citation>
    <scope>NUCLEOTIDE SEQUENCE [LARGE SCALE GENOMIC DNA]</scope>
    <source>
        <strain evidence="11">JCM 1490</strain>
    </source>
</reference>
<feature type="transmembrane region" description="Helical" evidence="8">
    <location>
        <begin position="153"/>
        <end position="179"/>
    </location>
</feature>
<feature type="transmembrane region" description="Helical" evidence="8">
    <location>
        <begin position="48"/>
        <end position="65"/>
    </location>
</feature>
<keyword evidence="7 8" id="KW-0472">Membrane</keyword>
<keyword evidence="6 8" id="KW-1133">Transmembrane helix</keyword>
<keyword evidence="5 8" id="KW-0812">Transmembrane</keyword>
<evidence type="ECO:0000256" key="7">
    <source>
        <dbReference type="ARBA" id="ARBA00023136"/>
    </source>
</evidence>